<comment type="caution">
    <text evidence="1">The sequence shown here is derived from an EMBL/GenBank/DDBJ whole genome shotgun (WGS) entry which is preliminary data.</text>
</comment>
<evidence type="ECO:0000313" key="2">
    <source>
        <dbReference type="Proteomes" id="UP000323664"/>
    </source>
</evidence>
<keyword evidence="1" id="KW-0378">Hydrolase</keyword>
<accession>A0A5M9WQF0</accession>
<proteinExistence type="predicted"/>
<organism evidence="1 2">
    <name type="scientific">Paenibacillus amylolyticus</name>
    <dbReference type="NCBI Taxonomy" id="1451"/>
    <lineage>
        <taxon>Bacteria</taxon>
        <taxon>Bacillati</taxon>
        <taxon>Bacillota</taxon>
        <taxon>Bacilli</taxon>
        <taxon>Bacillales</taxon>
        <taxon>Paenibacillaceae</taxon>
        <taxon>Paenibacillus</taxon>
    </lineage>
</organism>
<dbReference type="InterPro" id="IPR051828">
    <property type="entry name" value="HAD-like_hydrolase_domain"/>
</dbReference>
<dbReference type="NCBIfam" id="TIGR01549">
    <property type="entry name" value="HAD-SF-IA-v1"/>
    <property type="match status" value="1"/>
</dbReference>
<dbReference type="SFLD" id="SFLDS00003">
    <property type="entry name" value="Haloacid_Dehalogenase"/>
    <property type="match status" value="1"/>
</dbReference>
<evidence type="ECO:0000313" key="1">
    <source>
        <dbReference type="EMBL" id="KAA8783801.1"/>
    </source>
</evidence>
<sequence>MNGFLHRPRRFNMLDQIDAVFLDAGGVLLKPDFRKIQNLFDDLSLEEEMIDKALYPVGCNVGAGLGPGDDDNKFVYDFAISSGIPAERIRGNEERLQEIILFSEWVPRNRSEIKRAIQFLKRKNKKIVIVTNTENGLASNLLKKLEICSEDEEAETIEKVDKIIDSWVIGIHKPNPEIYKYSADQINVEITRCLHIGDSVRNDYDCAREAGAQALLFRPYEPKQNNSIQSLLDLITDDND</sequence>
<dbReference type="InterPro" id="IPR006439">
    <property type="entry name" value="HAD-SF_hydro_IA"/>
</dbReference>
<dbReference type="Proteomes" id="UP000323664">
    <property type="component" value="Unassembled WGS sequence"/>
</dbReference>
<dbReference type="InterPro" id="IPR036412">
    <property type="entry name" value="HAD-like_sf"/>
</dbReference>
<dbReference type="SFLD" id="SFLDG01129">
    <property type="entry name" value="C1.5:_HAD__Beta-PGM__Phosphata"/>
    <property type="match status" value="1"/>
</dbReference>
<protein>
    <submittedName>
        <fullName evidence="1">HAD family hydrolase</fullName>
    </submittedName>
</protein>
<dbReference type="SUPFAM" id="SSF56784">
    <property type="entry name" value="HAD-like"/>
    <property type="match status" value="1"/>
</dbReference>
<dbReference type="AlphaFoldDB" id="A0A5M9WQF0"/>
<reference evidence="1 2" key="1">
    <citation type="journal article" date="2019" name="J. Ind. Microbiol. Biotechnol.">
        <title>Paenibacillus amylolyticus 27C64 has a diverse set of carbohydrate-active enzymes and complete pectin deconstruction system.</title>
        <authorList>
            <person name="Keggi C."/>
            <person name="Doran-Peterson J."/>
        </authorList>
    </citation>
    <scope>NUCLEOTIDE SEQUENCE [LARGE SCALE GENOMIC DNA]</scope>
    <source>
        <strain evidence="1 2">27C64</strain>
    </source>
</reference>
<dbReference type="PANTHER" id="PTHR46191:SF2">
    <property type="entry name" value="HALOACID DEHALOGENASE-LIKE HYDROLASE DOMAIN-CONTAINING PROTEIN 3"/>
    <property type="match status" value="1"/>
</dbReference>
<dbReference type="Pfam" id="PF00702">
    <property type="entry name" value="Hydrolase"/>
    <property type="match status" value="1"/>
</dbReference>
<dbReference type="EMBL" id="RIAS01000003">
    <property type="protein sequence ID" value="KAA8783801.1"/>
    <property type="molecule type" value="Genomic_DNA"/>
</dbReference>
<dbReference type="Gene3D" id="3.40.50.1000">
    <property type="entry name" value="HAD superfamily/HAD-like"/>
    <property type="match status" value="1"/>
</dbReference>
<gene>
    <name evidence="1" type="ORF">EC604_08070</name>
</gene>
<dbReference type="InterPro" id="IPR023214">
    <property type="entry name" value="HAD_sf"/>
</dbReference>
<dbReference type="PANTHER" id="PTHR46191">
    <property type="match status" value="1"/>
</dbReference>
<dbReference type="GO" id="GO:0016787">
    <property type="term" value="F:hydrolase activity"/>
    <property type="evidence" value="ECO:0007669"/>
    <property type="project" value="UniProtKB-KW"/>
</dbReference>
<name>A0A5M9WQF0_PAEAM</name>